<proteinExistence type="predicted"/>
<comment type="caution">
    <text evidence="1">The sequence shown here is derived from an EMBL/GenBank/DDBJ whole genome shotgun (WGS) entry which is preliminary data.</text>
</comment>
<name>A0ACB9SSG8_HOLOL</name>
<evidence type="ECO:0000313" key="1">
    <source>
        <dbReference type="EMBL" id="KAI4456692.1"/>
    </source>
</evidence>
<accession>A0ACB9SSG8</accession>
<evidence type="ECO:0000313" key="2">
    <source>
        <dbReference type="Proteomes" id="UP001056778"/>
    </source>
</evidence>
<sequence>MSRIPQPGRGVPPKTGAIPRPSRTGVPGSSTTGVQDTSKSTARKCPGPAKEPKKKDREFNLPPLSTMKRVKDEETEVQKLKQKTIRRNAPEGEDIKMIKEIMKGLKDQEITVHEFVGLVAPYTGDNGTTLRTVLAAELAHFRTLARKIYDNMTQDISDVLTNEHIQLTESSKEKHALYGDKMMRAIDEVYEYCPNFNFEKFYTTPNYIEKVFPHSVEAVVEEDREQALLRQEAYHRMMWLRSEGDRLSAENKRLQDRLKELKDRQREEMKRAANIDRQNEDKRKELEKTQEDLQDQLEDVNTSIEKALLDQEIAMGEHELSQAPPPPKVRAPVQTAPKARTRQLENWNVKVAGEIEESTMSEAVIAEHSRVSIASSKSSTGAVPKITKRRKKEKRRPPSVPQDSSPFHYSPPRTPPEARKTQTSPFHYSPPKTPPKAQDQPETLETTRITTTTRTVEQPPPESGLPRARRNMAPRDTWGGFA</sequence>
<gene>
    <name evidence="1" type="ORF">MML48_8g00000844</name>
</gene>
<organism evidence="1 2">
    <name type="scientific">Holotrichia oblita</name>
    <name type="common">Chafer beetle</name>
    <dbReference type="NCBI Taxonomy" id="644536"/>
    <lineage>
        <taxon>Eukaryota</taxon>
        <taxon>Metazoa</taxon>
        <taxon>Ecdysozoa</taxon>
        <taxon>Arthropoda</taxon>
        <taxon>Hexapoda</taxon>
        <taxon>Insecta</taxon>
        <taxon>Pterygota</taxon>
        <taxon>Neoptera</taxon>
        <taxon>Endopterygota</taxon>
        <taxon>Coleoptera</taxon>
        <taxon>Polyphaga</taxon>
        <taxon>Scarabaeiformia</taxon>
        <taxon>Scarabaeidae</taxon>
        <taxon>Melolonthinae</taxon>
        <taxon>Holotrichia</taxon>
    </lineage>
</organism>
<dbReference type="Proteomes" id="UP001056778">
    <property type="component" value="Chromosome 8"/>
</dbReference>
<reference evidence="1" key="1">
    <citation type="submission" date="2022-04" db="EMBL/GenBank/DDBJ databases">
        <title>Chromosome-scale genome assembly of Holotrichia oblita Faldermann.</title>
        <authorList>
            <person name="Rongchong L."/>
        </authorList>
    </citation>
    <scope>NUCLEOTIDE SEQUENCE</scope>
    <source>
        <strain evidence="1">81SQS9</strain>
    </source>
</reference>
<protein>
    <submittedName>
        <fullName evidence="1">Uncharacterized protein</fullName>
    </submittedName>
</protein>
<dbReference type="EMBL" id="CM043022">
    <property type="protein sequence ID" value="KAI4456692.1"/>
    <property type="molecule type" value="Genomic_DNA"/>
</dbReference>
<keyword evidence="2" id="KW-1185">Reference proteome</keyword>